<dbReference type="InterPro" id="IPR049883">
    <property type="entry name" value="NOTCH1_EGF-like"/>
</dbReference>
<dbReference type="AlphaFoldDB" id="A0A2B4RED5"/>
<comment type="caution">
    <text evidence="9">The sequence shown here is derived from an EMBL/GenBank/DDBJ whole genome shotgun (WGS) entry which is preliminary data.</text>
</comment>
<dbReference type="InterPro" id="IPR036056">
    <property type="entry name" value="Fibrinogen-like_C"/>
</dbReference>
<evidence type="ECO:0000259" key="7">
    <source>
        <dbReference type="PROSITE" id="PS50026"/>
    </source>
</evidence>
<evidence type="ECO:0000256" key="6">
    <source>
        <dbReference type="PROSITE-ProRule" id="PRU00076"/>
    </source>
</evidence>
<dbReference type="SMART" id="SM00181">
    <property type="entry name" value="EGF"/>
    <property type="match status" value="4"/>
</dbReference>
<feature type="domain" description="EGF-like" evidence="7">
    <location>
        <begin position="100"/>
        <end position="138"/>
    </location>
</feature>
<feature type="disulfide bond" evidence="6">
    <location>
        <begin position="128"/>
        <end position="137"/>
    </location>
</feature>
<dbReference type="PANTHER" id="PTHR24050:SF28">
    <property type="entry name" value="UROMODULIN-LIKE"/>
    <property type="match status" value="1"/>
</dbReference>
<comment type="caution">
    <text evidence="6">Lacks conserved residue(s) required for the propagation of feature annotation.</text>
</comment>
<dbReference type="InterPro" id="IPR000152">
    <property type="entry name" value="EGF-type_Asp/Asn_hydroxyl_site"/>
</dbReference>
<dbReference type="FunFam" id="2.10.25.10:FF:000230">
    <property type="entry name" value="Delta-like protein"/>
    <property type="match status" value="1"/>
</dbReference>
<evidence type="ECO:0000256" key="5">
    <source>
        <dbReference type="ARBA" id="ARBA00023180"/>
    </source>
</evidence>
<feature type="domain" description="EGF-like" evidence="7">
    <location>
        <begin position="140"/>
        <end position="181"/>
    </location>
</feature>
<feature type="domain" description="EGF-like" evidence="7">
    <location>
        <begin position="224"/>
        <end position="265"/>
    </location>
</feature>
<evidence type="ECO:0000256" key="1">
    <source>
        <dbReference type="ARBA" id="ARBA00022536"/>
    </source>
</evidence>
<dbReference type="SMART" id="SM00179">
    <property type="entry name" value="EGF_CA"/>
    <property type="match status" value="5"/>
</dbReference>
<keyword evidence="3" id="KW-0677">Repeat</keyword>
<feature type="disulfide bond" evidence="6">
    <location>
        <begin position="109"/>
        <end position="126"/>
    </location>
</feature>
<dbReference type="PROSITE" id="PS01186">
    <property type="entry name" value="EGF_2"/>
    <property type="match status" value="4"/>
</dbReference>
<dbReference type="InterPro" id="IPR001881">
    <property type="entry name" value="EGF-like_Ca-bd_dom"/>
</dbReference>
<dbReference type="PROSITE" id="PS50948">
    <property type="entry name" value="PAN"/>
    <property type="match status" value="1"/>
</dbReference>
<feature type="domain" description="EGF-like" evidence="7">
    <location>
        <begin position="266"/>
        <end position="307"/>
    </location>
</feature>
<dbReference type="GO" id="GO:0042063">
    <property type="term" value="P:gliogenesis"/>
    <property type="evidence" value="ECO:0007669"/>
    <property type="project" value="UniProtKB-ARBA"/>
</dbReference>
<reference evidence="10" key="1">
    <citation type="journal article" date="2017" name="bioRxiv">
        <title>Comparative analysis of the genomes of Stylophora pistillata and Acropora digitifera provides evidence for extensive differences between species of corals.</title>
        <authorList>
            <person name="Voolstra C.R."/>
            <person name="Li Y."/>
            <person name="Liew Y.J."/>
            <person name="Baumgarten S."/>
            <person name="Zoccola D."/>
            <person name="Flot J.-F."/>
            <person name="Tambutte S."/>
            <person name="Allemand D."/>
            <person name="Aranda M."/>
        </authorList>
    </citation>
    <scope>NUCLEOTIDE SEQUENCE [LARGE SCALE GENOMIC DNA]</scope>
</reference>
<dbReference type="GO" id="GO:0005509">
    <property type="term" value="F:calcium ion binding"/>
    <property type="evidence" value="ECO:0007669"/>
    <property type="project" value="InterPro"/>
</dbReference>
<dbReference type="GO" id="GO:0000902">
    <property type="term" value="P:cell morphogenesis"/>
    <property type="evidence" value="ECO:0007669"/>
    <property type="project" value="UniProtKB-ARBA"/>
</dbReference>
<evidence type="ECO:0000256" key="4">
    <source>
        <dbReference type="ARBA" id="ARBA00023157"/>
    </source>
</evidence>
<evidence type="ECO:0000256" key="3">
    <source>
        <dbReference type="ARBA" id="ARBA00022737"/>
    </source>
</evidence>
<evidence type="ECO:0000256" key="2">
    <source>
        <dbReference type="ARBA" id="ARBA00022729"/>
    </source>
</evidence>
<evidence type="ECO:0000313" key="10">
    <source>
        <dbReference type="Proteomes" id="UP000225706"/>
    </source>
</evidence>
<dbReference type="GO" id="GO:0005886">
    <property type="term" value="C:plasma membrane"/>
    <property type="evidence" value="ECO:0007669"/>
    <property type="project" value="UniProtKB-ARBA"/>
</dbReference>
<dbReference type="InterPro" id="IPR018097">
    <property type="entry name" value="EGF_Ca-bd_CS"/>
</dbReference>
<dbReference type="SUPFAM" id="SSF56496">
    <property type="entry name" value="Fibrinogen C-terminal domain-like"/>
    <property type="match status" value="1"/>
</dbReference>
<dbReference type="PROSITE" id="PS00010">
    <property type="entry name" value="ASX_HYDROXYL"/>
    <property type="match status" value="4"/>
</dbReference>
<dbReference type="Pfam" id="PF07645">
    <property type="entry name" value="EGF_CA"/>
    <property type="match status" value="4"/>
</dbReference>
<dbReference type="Proteomes" id="UP000225706">
    <property type="component" value="Unassembled WGS sequence"/>
</dbReference>
<keyword evidence="2" id="KW-0732">Signal</keyword>
<dbReference type="InterPro" id="IPR052235">
    <property type="entry name" value="Nephronectin_domain"/>
</dbReference>
<name>A0A2B4RED5_STYPI</name>
<dbReference type="InterPro" id="IPR000742">
    <property type="entry name" value="EGF"/>
</dbReference>
<accession>A0A2B4RED5</accession>
<feature type="domain" description="EGF-like" evidence="7">
    <location>
        <begin position="182"/>
        <end position="223"/>
    </location>
</feature>
<dbReference type="STRING" id="50429.A0A2B4RED5"/>
<keyword evidence="1 6" id="KW-0245">EGF-like domain</keyword>
<keyword evidence="4 6" id="KW-1015">Disulfide bond</keyword>
<dbReference type="PROSITE" id="PS50026">
    <property type="entry name" value="EGF_3"/>
    <property type="match status" value="5"/>
</dbReference>
<dbReference type="FunFam" id="2.10.25.10:FF:000038">
    <property type="entry name" value="Fibrillin 2"/>
    <property type="match status" value="3"/>
</dbReference>
<evidence type="ECO:0000313" key="9">
    <source>
        <dbReference type="EMBL" id="PFX15193.1"/>
    </source>
</evidence>
<organism evidence="9 10">
    <name type="scientific">Stylophora pistillata</name>
    <name type="common">Smooth cauliflower coral</name>
    <dbReference type="NCBI Taxonomy" id="50429"/>
    <lineage>
        <taxon>Eukaryota</taxon>
        <taxon>Metazoa</taxon>
        <taxon>Cnidaria</taxon>
        <taxon>Anthozoa</taxon>
        <taxon>Hexacorallia</taxon>
        <taxon>Scleractinia</taxon>
        <taxon>Astrocoeniina</taxon>
        <taxon>Pocilloporidae</taxon>
        <taxon>Stylophora</taxon>
    </lineage>
</organism>
<dbReference type="Gene3D" id="2.10.25.10">
    <property type="entry name" value="Laminin"/>
    <property type="match status" value="5"/>
</dbReference>
<dbReference type="GO" id="GO:0048666">
    <property type="term" value="P:neuron development"/>
    <property type="evidence" value="ECO:0007669"/>
    <property type="project" value="UniProtKB-ARBA"/>
</dbReference>
<sequence length="505" mass="55834">MFAEHVASIRVASDQCRILAFPATLSFAGERLINHTIANISVIDRDTCKYCCYLNYNCVSVNFYFGENEAEAHNCELNNSTAKEYDEDLVKEANYVYYGTKNFCAQSPCKNSGTCQSGFTRKQYRCLCASGFTGHDCEIDIDECVLNSHDSGEDASCINTEGSYNCFCNNPGFRWDGRECKDIDECLSNAHTCSKHSATCTNTEGSFNCSCNPGFTGDGHNCQDIDECAKNIHNCSKNNATCFNSMGSFNCSCNAGFRGDGYNCSDIDECAENIHNCSKNNTTCTNSKGSFNCFCNPGFRGDGYNCTVRLASIPEMPAESCGEIKASEQAMAASGKYWLEPREKNVKSKKFLGYCDMVSLDQAWTLLARFSNSDTKNWMIDSGYWWYDSTEAAGDTADPSYNADMISPAFWLISGSELKITRSDDSRHTPLLQKTANCLSGLTFRSKITSYGDFRNGSVWSDKKCLGKCKVRYGGQYLTTEGFGQASCSGDLQAADEVGFWCDWD</sequence>
<dbReference type="OrthoDB" id="5983439at2759"/>
<dbReference type="InterPro" id="IPR003609">
    <property type="entry name" value="Pan_app"/>
</dbReference>
<proteinExistence type="predicted"/>
<keyword evidence="10" id="KW-1185">Reference proteome</keyword>
<protein>
    <submittedName>
        <fullName evidence="9">Fibrillin-1</fullName>
    </submittedName>
</protein>
<evidence type="ECO:0000259" key="8">
    <source>
        <dbReference type="PROSITE" id="PS50948"/>
    </source>
</evidence>
<dbReference type="SUPFAM" id="SSF57184">
    <property type="entry name" value="Growth factor receptor domain"/>
    <property type="match status" value="2"/>
</dbReference>
<dbReference type="Pfam" id="PF00008">
    <property type="entry name" value="EGF"/>
    <property type="match status" value="1"/>
</dbReference>
<dbReference type="PANTHER" id="PTHR24050">
    <property type="entry name" value="PA14 DOMAIN-CONTAINING PROTEIN"/>
    <property type="match status" value="1"/>
</dbReference>
<dbReference type="EMBL" id="LSMT01000675">
    <property type="protein sequence ID" value="PFX15193.1"/>
    <property type="molecule type" value="Genomic_DNA"/>
</dbReference>
<dbReference type="PROSITE" id="PS00022">
    <property type="entry name" value="EGF_1"/>
    <property type="match status" value="1"/>
</dbReference>
<keyword evidence="5" id="KW-0325">Glycoprotein</keyword>
<dbReference type="CDD" id="cd00054">
    <property type="entry name" value="EGF_CA"/>
    <property type="match status" value="5"/>
</dbReference>
<dbReference type="InterPro" id="IPR009030">
    <property type="entry name" value="Growth_fac_rcpt_cys_sf"/>
</dbReference>
<feature type="domain" description="Apple" evidence="8">
    <location>
        <begin position="16"/>
        <end position="104"/>
    </location>
</feature>
<gene>
    <name evidence="9" type="primary">FBN1</name>
    <name evidence="9" type="ORF">AWC38_SpisGene20594</name>
</gene>
<dbReference type="PROSITE" id="PS01187">
    <property type="entry name" value="EGF_CA"/>
    <property type="match status" value="2"/>
</dbReference>